<dbReference type="SUPFAM" id="SSF57701">
    <property type="entry name" value="Zn2/Cys6 DNA-binding domain"/>
    <property type="match status" value="1"/>
</dbReference>
<dbReference type="CDD" id="cd00067">
    <property type="entry name" value="GAL4"/>
    <property type="match status" value="1"/>
</dbReference>
<dbReference type="PANTHER" id="PTHR37534:SF3">
    <property type="entry name" value="ZN(II)2CYS6 TRANSCRIPTION FACTOR (EUROFUNG)"/>
    <property type="match status" value="1"/>
</dbReference>
<dbReference type="Pfam" id="PF00172">
    <property type="entry name" value="Zn_clus"/>
    <property type="match status" value="1"/>
</dbReference>
<comment type="caution">
    <text evidence="4">The sequence shown here is derived from an EMBL/GenBank/DDBJ whole genome shotgun (WGS) entry which is preliminary data.</text>
</comment>
<proteinExistence type="predicted"/>
<dbReference type="GO" id="GO:0005634">
    <property type="term" value="C:nucleus"/>
    <property type="evidence" value="ECO:0007669"/>
    <property type="project" value="TreeGrafter"/>
</dbReference>
<feature type="domain" description="Zn(2)-C6 fungal-type" evidence="3">
    <location>
        <begin position="15"/>
        <end position="45"/>
    </location>
</feature>
<dbReference type="GO" id="GO:0008270">
    <property type="term" value="F:zinc ion binding"/>
    <property type="evidence" value="ECO:0007669"/>
    <property type="project" value="InterPro"/>
</dbReference>
<keyword evidence="1" id="KW-0539">Nucleus</keyword>
<dbReference type="Proteomes" id="UP000433876">
    <property type="component" value="Unassembled WGS sequence"/>
</dbReference>
<name>A0A8S8ZMR0_SORMA</name>
<dbReference type="InterPro" id="IPR001138">
    <property type="entry name" value="Zn2Cys6_DnaBD"/>
</dbReference>
<evidence type="ECO:0000313" key="5">
    <source>
        <dbReference type="Proteomes" id="UP000433876"/>
    </source>
</evidence>
<feature type="region of interest" description="Disordered" evidence="2">
    <location>
        <begin position="117"/>
        <end position="139"/>
    </location>
</feature>
<dbReference type="AlphaFoldDB" id="A0A8S8ZMR0"/>
<organism evidence="4 5">
    <name type="scientific">Sordaria macrospora</name>
    <dbReference type="NCBI Taxonomy" id="5147"/>
    <lineage>
        <taxon>Eukaryota</taxon>
        <taxon>Fungi</taxon>
        <taxon>Dikarya</taxon>
        <taxon>Ascomycota</taxon>
        <taxon>Pezizomycotina</taxon>
        <taxon>Sordariomycetes</taxon>
        <taxon>Sordariomycetidae</taxon>
        <taxon>Sordariales</taxon>
        <taxon>Sordariaceae</taxon>
        <taxon>Sordaria</taxon>
    </lineage>
</organism>
<accession>A0A8S8ZMR0</accession>
<reference evidence="4 5" key="1">
    <citation type="submission" date="2017-07" db="EMBL/GenBank/DDBJ databases">
        <title>Genome sequence of the Sordaria macrospora wild type strain R19027.</title>
        <authorList>
            <person name="Nowrousian M."/>
            <person name="Teichert I."/>
            <person name="Kueck U."/>
        </authorList>
    </citation>
    <scope>NUCLEOTIDE SEQUENCE [LARGE SCALE GENOMIC DNA]</scope>
    <source>
        <strain evidence="4 5">R19027</strain>
        <tissue evidence="4">Mycelium</tissue>
    </source>
</reference>
<dbReference type="InterPro" id="IPR036864">
    <property type="entry name" value="Zn2-C6_fun-type_DNA-bd_sf"/>
</dbReference>
<dbReference type="GO" id="GO:0000976">
    <property type="term" value="F:transcription cis-regulatory region binding"/>
    <property type="evidence" value="ECO:0007669"/>
    <property type="project" value="TreeGrafter"/>
</dbReference>
<dbReference type="GO" id="GO:0000981">
    <property type="term" value="F:DNA-binding transcription factor activity, RNA polymerase II-specific"/>
    <property type="evidence" value="ECO:0007669"/>
    <property type="project" value="InterPro"/>
</dbReference>
<feature type="region of interest" description="Disordered" evidence="2">
    <location>
        <begin position="155"/>
        <end position="175"/>
    </location>
</feature>
<dbReference type="VEuPathDB" id="FungiDB:SMAC_07954"/>
<dbReference type="PROSITE" id="PS00463">
    <property type="entry name" value="ZN2_CY6_FUNGAL_1"/>
    <property type="match status" value="1"/>
</dbReference>
<gene>
    <name evidence="4" type="ORF">SMACR_07954</name>
</gene>
<dbReference type="Gene3D" id="4.10.240.10">
    <property type="entry name" value="Zn(2)-C6 fungal-type DNA-binding domain"/>
    <property type="match status" value="1"/>
</dbReference>
<evidence type="ECO:0000313" key="4">
    <source>
        <dbReference type="EMBL" id="KAA8631964.1"/>
    </source>
</evidence>
<dbReference type="EMBL" id="NMPR01000065">
    <property type="protein sequence ID" value="KAA8631964.1"/>
    <property type="molecule type" value="Genomic_DNA"/>
</dbReference>
<sequence length="597" mass="67531">MPSSRISPNPLSTFGCENCRQQHLKCDRVTPACGRCQNTGRECRRSGLKIRQSPQYTKFSKTQKWVKIERRLEFVDETRKVIYEAATPDSGLDEIEPDLDSPVLSDQLLLREFSQPFLSETPNGHGNPQQFLSREQTLPESPRLSEIASEALSLRGSVQPPETVSSSVGHAREHSPTDRFIARSGSYHQIYYSKNSAFPIKDEGEAELYRHYVQNLAPWLDLCDPLRSFATKVPQNAAKFPLLLKAIYSFSARHKTLTGSFDPVRSSEYYDECLTELRDVLAAYDESGADENLFAATIILRVLEEIDVVDNGTDQEANLLGIHAFVSTGSFFESPSSLSIASFWVGLRQGIYKAVINKRPVGLSVDHILVEQSLERRDYHSVANNAVVHCTRVLNFCFDKGGVRNVEEWNKLWISNEYWEKEHVAFHTPIFEASNDVPFPQIWYHQSCQVIGVQHHLLAKSYLIRFKLKFSATGTRNSSSLAKGEAEADIQRIVRTLCGIGLGNQWTPPGMFTACMAISAFGASFTQRKDQEAMIDILRKTEKDHARPTKLVQEDMMKAWGWSASTWTPTQVPPWPDTTQYATNLNMNNNMGYQQDQ</sequence>
<dbReference type="PROSITE" id="PS50048">
    <property type="entry name" value="ZN2_CY6_FUNGAL_2"/>
    <property type="match status" value="1"/>
</dbReference>
<dbReference type="PANTHER" id="PTHR37534">
    <property type="entry name" value="TRANSCRIPTIONAL ACTIVATOR PROTEIN UGA3"/>
    <property type="match status" value="1"/>
</dbReference>
<dbReference type="SMART" id="SM00066">
    <property type="entry name" value="GAL4"/>
    <property type="match status" value="1"/>
</dbReference>
<protein>
    <recommendedName>
        <fullName evidence="3">Zn(2)-C6 fungal-type domain-containing protein</fullName>
    </recommendedName>
</protein>
<evidence type="ECO:0000256" key="1">
    <source>
        <dbReference type="ARBA" id="ARBA00023242"/>
    </source>
</evidence>
<dbReference type="GO" id="GO:0045944">
    <property type="term" value="P:positive regulation of transcription by RNA polymerase II"/>
    <property type="evidence" value="ECO:0007669"/>
    <property type="project" value="TreeGrafter"/>
</dbReference>
<evidence type="ECO:0000259" key="3">
    <source>
        <dbReference type="PROSITE" id="PS50048"/>
    </source>
</evidence>
<evidence type="ECO:0000256" key="2">
    <source>
        <dbReference type="SAM" id="MobiDB-lite"/>
    </source>
</evidence>
<dbReference type="PROSITE" id="PS51257">
    <property type="entry name" value="PROKAR_LIPOPROTEIN"/>
    <property type="match status" value="1"/>
</dbReference>